<reference evidence="2" key="1">
    <citation type="submission" date="2020-07" db="EMBL/GenBank/DDBJ databases">
        <title>Ethylene signaling mediates host invasion by parasitic plants.</title>
        <authorList>
            <person name="Yoshida S."/>
        </authorList>
    </citation>
    <scope>NUCLEOTIDE SEQUENCE</scope>
    <source>
        <strain evidence="2">Okayama</strain>
    </source>
</reference>
<protein>
    <submittedName>
        <fullName evidence="2">Uncharacterized protein</fullName>
    </submittedName>
</protein>
<accession>A0A830CHR3</accession>
<dbReference type="EMBL" id="BMAC01000409">
    <property type="protein sequence ID" value="GFP95864.1"/>
    <property type="molecule type" value="Genomic_DNA"/>
</dbReference>
<dbReference type="PANTHER" id="PTHR36709">
    <property type="entry name" value="OS02G0604100 PROTEIN"/>
    <property type="match status" value="1"/>
</dbReference>
<proteinExistence type="predicted"/>
<organism evidence="2 3">
    <name type="scientific">Phtheirospermum japonicum</name>
    <dbReference type="NCBI Taxonomy" id="374723"/>
    <lineage>
        <taxon>Eukaryota</taxon>
        <taxon>Viridiplantae</taxon>
        <taxon>Streptophyta</taxon>
        <taxon>Embryophyta</taxon>
        <taxon>Tracheophyta</taxon>
        <taxon>Spermatophyta</taxon>
        <taxon>Magnoliopsida</taxon>
        <taxon>eudicotyledons</taxon>
        <taxon>Gunneridae</taxon>
        <taxon>Pentapetalae</taxon>
        <taxon>asterids</taxon>
        <taxon>lamiids</taxon>
        <taxon>Lamiales</taxon>
        <taxon>Orobanchaceae</taxon>
        <taxon>Orobanchaceae incertae sedis</taxon>
        <taxon>Phtheirospermum</taxon>
    </lineage>
</organism>
<evidence type="ECO:0000313" key="2">
    <source>
        <dbReference type="EMBL" id="GFP95864.1"/>
    </source>
</evidence>
<feature type="region of interest" description="Disordered" evidence="1">
    <location>
        <begin position="90"/>
        <end position="133"/>
    </location>
</feature>
<comment type="caution">
    <text evidence="2">The sequence shown here is derived from an EMBL/GenBank/DDBJ whole genome shotgun (WGS) entry which is preliminary data.</text>
</comment>
<evidence type="ECO:0000313" key="3">
    <source>
        <dbReference type="Proteomes" id="UP000653305"/>
    </source>
</evidence>
<dbReference type="Proteomes" id="UP000653305">
    <property type="component" value="Unassembled WGS sequence"/>
</dbReference>
<gene>
    <name evidence="2" type="ORF">PHJA_001730600</name>
</gene>
<keyword evidence="3" id="KW-1185">Reference proteome</keyword>
<name>A0A830CHR3_9LAMI</name>
<dbReference type="OrthoDB" id="775892at2759"/>
<feature type="region of interest" description="Disordered" evidence="1">
    <location>
        <begin position="1"/>
        <end position="39"/>
    </location>
</feature>
<dbReference type="PANTHER" id="PTHR36709:SF1">
    <property type="entry name" value="OS02G0604100 PROTEIN"/>
    <property type="match status" value="1"/>
</dbReference>
<feature type="compositionally biased region" description="Basic residues" evidence="1">
    <location>
        <begin position="93"/>
        <end position="115"/>
    </location>
</feature>
<dbReference type="AlphaFoldDB" id="A0A830CHR3"/>
<evidence type="ECO:0000256" key="1">
    <source>
        <dbReference type="SAM" id="MobiDB-lite"/>
    </source>
</evidence>
<sequence length="133" mass="14948">MAKFNVVQKRQRAAIATQKRQVHGDPASGKLHQKIQPHSISGKHLRKLLRKWRRDQKEAAEKGLITMQDVEMVDSDGDLETSQAANKTSVKFAMKKSSKLRVKQLKNRGKNQKKSQKNDGEVSTPASADSMVE</sequence>